<dbReference type="AlphaFoldDB" id="A0A834WDI2"/>
<accession>A0A834WDI2</accession>
<gene>
    <name evidence="1" type="ORF">G2W53_034175</name>
</gene>
<name>A0A834WDI2_9FABA</name>
<sequence length="49" mass="5730">MRVRHACGYWTIGFKEEQEDTKFQISVQKMSAIRVLYLGNFQAMEDDGT</sequence>
<keyword evidence="2" id="KW-1185">Reference proteome</keyword>
<dbReference type="EMBL" id="JAAIUW010000010">
    <property type="protein sequence ID" value="KAF7813199.1"/>
    <property type="molecule type" value="Genomic_DNA"/>
</dbReference>
<proteinExistence type="predicted"/>
<evidence type="ECO:0000313" key="2">
    <source>
        <dbReference type="Proteomes" id="UP000634136"/>
    </source>
</evidence>
<protein>
    <submittedName>
        <fullName evidence="1">Uncharacterized protein</fullName>
    </submittedName>
</protein>
<organism evidence="1 2">
    <name type="scientific">Senna tora</name>
    <dbReference type="NCBI Taxonomy" id="362788"/>
    <lineage>
        <taxon>Eukaryota</taxon>
        <taxon>Viridiplantae</taxon>
        <taxon>Streptophyta</taxon>
        <taxon>Embryophyta</taxon>
        <taxon>Tracheophyta</taxon>
        <taxon>Spermatophyta</taxon>
        <taxon>Magnoliopsida</taxon>
        <taxon>eudicotyledons</taxon>
        <taxon>Gunneridae</taxon>
        <taxon>Pentapetalae</taxon>
        <taxon>rosids</taxon>
        <taxon>fabids</taxon>
        <taxon>Fabales</taxon>
        <taxon>Fabaceae</taxon>
        <taxon>Caesalpinioideae</taxon>
        <taxon>Cassia clade</taxon>
        <taxon>Senna</taxon>
    </lineage>
</organism>
<reference evidence="1" key="1">
    <citation type="submission" date="2020-09" db="EMBL/GenBank/DDBJ databases">
        <title>Genome-Enabled Discovery of Anthraquinone Biosynthesis in Senna tora.</title>
        <authorList>
            <person name="Kang S.-H."/>
            <person name="Pandey R.P."/>
            <person name="Lee C.-M."/>
            <person name="Sim J.-S."/>
            <person name="Jeong J.-T."/>
            <person name="Choi B.-S."/>
            <person name="Jung M."/>
            <person name="Ginzburg D."/>
            <person name="Zhao K."/>
            <person name="Won S.Y."/>
            <person name="Oh T.-J."/>
            <person name="Yu Y."/>
            <person name="Kim N.-H."/>
            <person name="Lee O.R."/>
            <person name="Lee T.-H."/>
            <person name="Bashyal P."/>
            <person name="Kim T.-S."/>
            <person name="Lee W.-H."/>
            <person name="Kawkins C."/>
            <person name="Kim C.-K."/>
            <person name="Kim J.S."/>
            <person name="Ahn B.O."/>
            <person name="Rhee S.Y."/>
            <person name="Sohng J.K."/>
        </authorList>
    </citation>
    <scope>NUCLEOTIDE SEQUENCE</scope>
    <source>
        <tissue evidence="1">Leaf</tissue>
    </source>
</reference>
<dbReference type="Proteomes" id="UP000634136">
    <property type="component" value="Unassembled WGS sequence"/>
</dbReference>
<comment type="caution">
    <text evidence="1">The sequence shown here is derived from an EMBL/GenBank/DDBJ whole genome shotgun (WGS) entry which is preliminary data.</text>
</comment>
<evidence type="ECO:0000313" key="1">
    <source>
        <dbReference type="EMBL" id="KAF7813199.1"/>
    </source>
</evidence>